<dbReference type="Gene3D" id="1.10.3680.10">
    <property type="entry name" value="TerB-like"/>
    <property type="match status" value="1"/>
</dbReference>
<evidence type="ECO:0000313" key="1">
    <source>
        <dbReference type="EMBL" id="AMY11367.1"/>
    </source>
</evidence>
<reference evidence="2" key="2">
    <citation type="submission" date="2016-04" db="EMBL/GenBank/DDBJ databases">
        <title>First Complete Genome Sequence of a Subdivision 6 Acidobacterium.</title>
        <authorList>
            <person name="Huang S."/>
            <person name="Vieira S."/>
            <person name="Bunk B."/>
            <person name="Riedel T."/>
            <person name="Sproeer C."/>
            <person name="Overmann J."/>
        </authorList>
    </citation>
    <scope>NUCLEOTIDE SEQUENCE [LARGE SCALE GENOMIC DNA]</scope>
    <source>
        <strain evidence="2">DSM 100886 HEG_-6_39</strain>
    </source>
</reference>
<reference evidence="1 2" key="1">
    <citation type="journal article" date="2016" name="Genome Announc.">
        <title>First Complete Genome Sequence of a Subdivision 6 Acidobacterium Strain.</title>
        <authorList>
            <person name="Huang S."/>
            <person name="Vieira S."/>
            <person name="Bunk B."/>
            <person name="Riedel T."/>
            <person name="Sproer C."/>
            <person name="Overmann J."/>
        </authorList>
    </citation>
    <scope>NUCLEOTIDE SEQUENCE [LARGE SCALE GENOMIC DNA]</scope>
    <source>
        <strain evidence="2">DSM 100886 HEG_-6_39</strain>
    </source>
</reference>
<dbReference type="SUPFAM" id="SSF158682">
    <property type="entry name" value="TerB-like"/>
    <property type="match status" value="1"/>
</dbReference>
<dbReference type="AlphaFoldDB" id="A0A143PRL4"/>
<name>A0A143PRL4_LUTPR</name>
<gene>
    <name evidence="1" type="ORF">LuPra_04617</name>
</gene>
<keyword evidence="2" id="KW-1185">Reference proteome</keyword>
<dbReference type="CDD" id="cd07177">
    <property type="entry name" value="terB_like"/>
    <property type="match status" value="1"/>
</dbReference>
<protein>
    <submittedName>
        <fullName evidence="1">Tellurite resistance protein TerB</fullName>
    </submittedName>
</protein>
<proteinExistence type="predicted"/>
<dbReference type="STRING" id="1855912.LuPra_04617"/>
<dbReference type="InterPro" id="IPR007486">
    <property type="entry name" value="YebE"/>
</dbReference>
<dbReference type="Proteomes" id="UP000076079">
    <property type="component" value="Chromosome"/>
</dbReference>
<accession>A0A143PRL4</accession>
<dbReference type="EMBL" id="CP015136">
    <property type="protein sequence ID" value="AMY11367.1"/>
    <property type="molecule type" value="Genomic_DNA"/>
</dbReference>
<dbReference type="RefSeq" id="WP_110172922.1">
    <property type="nucleotide sequence ID" value="NZ_CP015136.1"/>
</dbReference>
<evidence type="ECO:0000313" key="2">
    <source>
        <dbReference type="Proteomes" id="UP000076079"/>
    </source>
</evidence>
<dbReference type="Pfam" id="PF04391">
    <property type="entry name" value="DUF533"/>
    <property type="match status" value="1"/>
</dbReference>
<dbReference type="InterPro" id="IPR029024">
    <property type="entry name" value="TerB-like"/>
</dbReference>
<organism evidence="1 2">
    <name type="scientific">Luteitalea pratensis</name>
    <dbReference type="NCBI Taxonomy" id="1855912"/>
    <lineage>
        <taxon>Bacteria</taxon>
        <taxon>Pseudomonadati</taxon>
        <taxon>Acidobacteriota</taxon>
        <taxon>Vicinamibacteria</taxon>
        <taxon>Vicinamibacterales</taxon>
        <taxon>Vicinamibacteraceae</taxon>
        <taxon>Luteitalea</taxon>
    </lineage>
</organism>
<dbReference type="KEGG" id="abac:LuPra_04617"/>
<sequence length="246" mass="25230">MDPEQIIGQLIGGFLGGKKRRSRGGFGLSNLGIGANRSGYGRSGGSLINAGTLLTVGGLIWGALESMQQGSAAGTPGAAATPPPGIPMPGSSRGVLSADVPALVVPPPLPPIPGATPPPLEAGAPIAVPPMLVPLVQLAVSAARADGDLSDEEVAVIRRRASQLGAAAFVDSELQQRRPLETITPPFTTPEQRQAAYALAYAVVHGEAAVSVGERMYLTQLQRLLRLDHADVERIESETLAGGDES</sequence>